<dbReference type="RefSeq" id="WP_343903297.1">
    <property type="nucleotide sequence ID" value="NZ_BAAAIS010000001.1"/>
</dbReference>
<organism evidence="2 3">
    <name type="scientific">Brachybacterium rhamnosum</name>
    <dbReference type="NCBI Taxonomy" id="173361"/>
    <lineage>
        <taxon>Bacteria</taxon>
        <taxon>Bacillati</taxon>
        <taxon>Actinomycetota</taxon>
        <taxon>Actinomycetes</taxon>
        <taxon>Micrococcales</taxon>
        <taxon>Dermabacteraceae</taxon>
        <taxon>Brachybacterium</taxon>
    </lineage>
</organism>
<evidence type="ECO:0000313" key="2">
    <source>
        <dbReference type="EMBL" id="MFD1833540.1"/>
    </source>
</evidence>
<dbReference type="Pfam" id="PF13224">
    <property type="entry name" value="DUF4032"/>
    <property type="match status" value="1"/>
</dbReference>
<protein>
    <submittedName>
        <fullName evidence="2">DUF4032 domain-containing protein</fullName>
    </submittedName>
</protein>
<reference evidence="3" key="1">
    <citation type="journal article" date="2019" name="Int. J. Syst. Evol. Microbiol.">
        <title>The Global Catalogue of Microorganisms (GCM) 10K type strain sequencing project: providing services to taxonomists for standard genome sequencing and annotation.</title>
        <authorList>
            <consortium name="The Broad Institute Genomics Platform"/>
            <consortium name="The Broad Institute Genome Sequencing Center for Infectious Disease"/>
            <person name="Wu L."/>
            <person name="Ma J."/>
        </authorList>
    </citation>
    <scope>NUCLEOTIDE SEQUENCE [LARGE SCALE GENOMIC DNA]</scope>
    <source>
        <strain evidence="3">JCM 11650</strain>
    </source>
</reference>
<evidence type="ECO:0000259" key="1">
    <source>
        <dbReference type="Pfam" id="PF13224"/>
    </source>
</evidence>
<keyword evidence="3" id="KW-1185">Reference proteome</keyword>
<dbReference type="Pfam" id="PF06293">
    <property type="entry name" value="Kdo"/>
    <property type="match status" value="1"/>
</dbReference>
<dbReference type="Proteomes" id="UP001597280">
    <property type="component" value="Unassembled WGS sequence"/>
</dbReference>
<dbReference type="InterPro" id="IPR011009">
    <property type="entry name" value="Kinase-like_dom_sf"/>
</dbReference>
<gene>
    <name evidence="2" type="ORF">ACFSDA_00510</name>
</gene>
<dbReference type="SUPFAM" id="SSF56112">
    <property type="entry name" value="Protein kinase-like (PK-like)"/>
    <property type="match status" value="1"/>
</dbReference>
<feature type="domain" description="DUF4032" evidence="1">
    <location>
        <begin position="230"/>
        <end position="391"/>
    </location>
</feature>
<accession>A0ABW4PTU7</accession>
<evidence type="ECO:0000313" key="3">
    <source>
        <dbReference type="Proteomes" id="UP001597280"/>
    </source>
</evidence>
<dbReference type="EMBL" id="JBHUFL010000001">
    <property type="protein sequence ID" value="MFD1833540.1"/>
    <property type="molecule type" value="Genomic_DNA"/>
</dbReference>
<proteinExistence type="predicted"/>
<name>A0ABW4PTU7_9MICO</name>
<dbReference type="InterPro" id="IPR025111">
    <property type="entry name" value="DUF4032"/>
</dbReference>
<comment type="caution">
    <text evidence="2">The sequence shown here is derived from an EMBL/GenBank/DDBJ whole genome shotgun (WGS) entry which is preliminary data.</text>
</comment>
<sequence length="413" mass="46918">MAPLEITASRADPALLDLPWEQPLEDWPDEILAALPRGISRHVVRFARVSGRVLALKEIDHTLARREYDMLKVLGRLGIPAVTPFAVISGRTTPQGDPLDAVLITRHLQFSLPYRAVFSQVSRQDTAHRLLDALAVLLVRLHLEGFYWGDVSLSNTLFRRDAGAFAAYIVDVETGNLHEQLSDGQRSYDLDLARTNIIGELMDLQAGDMIDPESDPVEVGDDLVRRYNDLWDALTAREQFSTDDRWRVSARIEKLNKLGFDVGELEITTDLDGTSLSIRPKVVDAGHHARRLMRLTGIDAQENQARRLLNDLDHYRAATEQQAEEEEFVAHEWLQRQYEPVVRAIPRGMRSKLEPPEFFHEVLEHKWFLSEERGADVSLDDTVRDYILTVLVHRPDEKSLVTTETSALPIIES</sequence>